<sequence length="213" mass="24649">MVRINTVCANMCLSVLLIVLSICFEGKSVYANSEEEFLEKIHPPDSNYDPTPKQATIKRNKLLRFLGDTPTTIFINVLSIVSNIMTVWGFIETREDAIEKKKMKKLKEEEETNEYDQTEVLEELNRKLEGIHSGITEEMEHMKRSFKQLTCRFDAVYAKSKSISQECLKFIRPLNQPTHNEAIPLEAELPHYRINNVQKTNSLPSYEDHRVNG</sequence>
<evidence type="ECO:0000313" key="3">
    <source>
        <dbReference type="EMBL" id="EFX77099.1"/>
    </source>
</evidence>
<accession>E9GTL0</accession>
<proteinExistence type="predicted"/>
<dbReference type="Proteomes" id="UP000000305">
    <property type="component" value="Unassembled WGS sequence"/>
</dbReference>
<dbReference type="AlphaFoldDB" id="E9GTL0"/>
<keyword evidence="1" id="KW-0812">Transmembrane</keyword>
<organism evidence="3 4">
    <name type="scientific">Daphnia pulex</name>
    <name type="common">Water flea</name>
    <dbReference type="NCBI Taxonomy" id="6669"/>
    <lineage>
        <taxon>Eukaryota</taxon>
        <taxon>Metazoa</taxon>
        <taxon>Ecdysozoa</taxon>
        <taxon>Arthropoda</taxon>
        <taxon>Crustacea</taxon>
        <taxon>Branchiopoda</taxon>
        <taxon>Diplostraca</taxon>
        <taxon>Cladocera</taxon>
        <taxon>Anomopoda</taxon>
        <taxon>Daphniidae</taxon>
        <taxon>Daphnia</taxon>
    </lineage>
</organism>
<feature type="transmembrane region" description="Helical" evidence="1">
    <location>
        <begin position="73"/>
        <end position="91"/>
    </location>
</feature>
<gene>
    <name evidence="3" type="ORF">DAPPUDRAFT_106345</name>
</gene>
<dbReference type="EMBL" id="GL732564">
    <property type="protein sequence ID" value="EFX77099.1"/>
    <property type="molecule type" value="Genomic_DNA"/>
</dbReference>
<feature type="chain" id="PRO_5003237426" evidence="2">
    <location>
        <begin position="32"/>
        <end position="213"/>
    </location>
</feature>
<dbReference type="OrthoDB" id="6377616at2759"/>
<keyword evidence="1" id="KW-0472">Membrane</keyword>
<evidence type="ECO:0000256" key="1">
    <source>
        <dbReference type="SAM" id="Phobius"/>
    </source>
</evidence>
<reference evidence="3 4" key="1">
    <citation type="journal article" date="2011" name="Science">
        <title>The ecoresponsive genome of Daphnia pulex.</title>
        <authorList>
            <person name="Colbourne J.K."/>
            <person name="Pfrender M.E."/>
            <person name="Gilbert D."/>
            <person name="Thomas W.K."/>
            <person name="Tucker A."/>
            <person name="Oakley T.H."/>
            <person name="Tokishita S."/>
            <person name="Aerts A."/>
            <person name="Arnold G.J."/>
            <person name="Basu M.K."/>
            <person name="Bauer D.J."/>
            <person name="Caceres C.E."/>
            <person name="Carmel L."/>
            <person name="Casola C."/>
            <person name="Choi J.H."/>
            <person name="Detter J.C."/>
            <person name="Dong Q."/>
            <person name="Dusheyko S."/>
            <person name="Eads B.D."/>
            <person name="Frohlich T."/>
            <person name="Geiler-Samerotte K.A."/>
            <person name="Gerlach D."/>
            <person name="Hatcher P."/>
            <person name="Jogdeo S."/>
            <person name="Krijgsveld J."/>
            <person name="Kriventseva E.V."/>
            <person name="Kultz D."/>
            <person name="Laforsch C."/>
            <person name="Lindquist E."/>
            <person name="Lopez J."/>
            <person name="Manak J.R."/>
            <person name="Muller J."/>
            <person name="Pangilinan J."/>
            <person name="Patwardhan R.P."/>
            <person name="Pitluck S."/>
            <person name="Pritham E.J."/>
            <person name="Rechtsteiner A."/>
            <person name="Rho M."/>
            <person name="Rogozin I.B."/>
            <person name="Sakarya O."/>
            <person name="Salamov A."/>
            <person name="Schaack S."/>
            <person name="Shapiro H."/>
            <person name="Shiga Y."/>
            <person name="Skalitzky C."/>
            <person name="Smith Z."/>
            <person name="Souvorov A."/>
            <person name="Sung W."/>
            <person name="Tang Z."/>
            <person name="Tsuchiya D."/>
            <person name="Tu H."/>
            <person name="Vos H."/>
            <person name="Wang M."/>
            <person name="Wolf Y.I."/>
            <person name="Yamagata H."/>
            <person name="Yamada T."/>
            <person name="Ye Y."/>
            <person name="Shaw J.R."/>
            <person name="Andrews J."/>
            <person name="Crease T.J."/>
            <person name="Tang H."/>
            <person name="Lucas S.M."/>
            <person name="Robertson H.M."/>
            <person name="Bork P."/>
            <person name="Koonin E.V."/>
            <person name="Zdobnov E.M."/>
            <person name="Grigoriev I.V."/>
            <person name="Lynch M."/>
            <person name="Boore J.L."/>
        </authorList>
    </citation>
    <scope>NUCLEOTIDE SEQUENCE [LARGE SCALE GENOMIC DNA]</scope>
</reference>
<keyword evidence="4" id="KW-1185">Reference proteome</keyword>
<name>E9GTL0_DAPPU</name>
<keyword evidence="1" id="KW-1133">Transmembrane helix</keyword>
<keyword evidence="2" id="KW-0732">Signal</keyword>
<dbReference type="KEGG" id="dpx:DAPPUDRAFT_106345"/>
<evidence type="ECO:0000256" key="2">
    <source>
        <dbReference type="SAM" id="SignalP"/>
    </source>
</evidence>
<evidence type="ECO:0000313" key="4">
    <source>
        <dbReference type="Proteomes" id="UP000000305"/>
    </source>
</evidence>
<dbReference type="HOGENOM" id="CLU_1295559_0_0_1"/>
<feature type="signal peptide" evidence="2">
    <location>
        <begin position="1"/>
        <end position="31"/>
    </location>
</feature>
<dbReference type="InParanoid" id="E9GTL0"/>
<protein>
    <submittedName>
        <fullName evidence="3">Uncharacterized protein</fullName>
    </submittedName>
</protein>